<name>A0ABW4IFS6_9SPHI</name>
<dbReference type="Pfam" id="PF05016">
    <property type="entry name" value="ParE_toxin"/>
    <property type="match status" value="1"/>
</dbReference>
<dbReference type="InterPro" id="IPR007712">
    <property type="entry name" value="RelE/ParE_toxin"/>
</dbReference>
<protein>
    <submittedName>
        <fullName evidence="2">Type II toxin-antitoxin system RelE/ParE family toxin</fullName>
    </submittedName>
</protein>
<evidence type="ECO:0000256" key="1">
    <source>
        <dbReference type="ARBA" id="ARBA00022649"/>
    </source>
</evidence>
<dbReference type="SUPFAM" id="SSF143011">
    <property type="entry name" value="RelE-like"/>
    <property type="match status" value="1"/>
</dbReference>
<keyword evidence="3" id="KW-1185">Reference proteome</keyword>
<organism evidence="2 3">
    <name type="scientific">Pseudopedobacter beijingensis</name>
    <dbReference type="NCBI Taxonomy" id="1207056"/>
    <lineage>
        <taxon>Bacteria</taxon>
        <taxon>Pseudomonadati</taxon>
        <taxon>Bacteroidota</taxon>
        <taxon>Sphingobacteriia</taxon>
        <taxon>Sphingobacteriales</taxon>
        <taxon>Sphingobacteriaceae</taxon>
        <taxon>Pseudopedobacter</taxon>
    </lineage>
</organism>
<dbReference type="RefSeq" id="WP_379663685.1">
    <property type="nucleotide sequence ID" value="NZ_JBHUDG010000045.1"/>
</dbReference>
<dbReference type="InterPro" id="IPR035093">
    <property type="entry name" value="RelE/ParE_toxin_dom_sf"/>
</dbReference>
<dbReference type="EMBL" id="JBHUDG010000045">
    <property type="protein sequence ID" value="MFD1631317.1"/>
    <property type="molecule type" value="Genomic_DNA"/>
</dbReference>
<sequence length="105" mass="12664">MKYRVIWSEFSEKQVDGIFEYYKENANIKVASKIIKELISSPDKLIKNPEIGAKEILLETKEAEFRYIIYTNYKIIYTIDKQNYQIKIYDVFDTRQNPVKIEREK</sequence>
<keyword evidence="1" id="KW-1277">Toxin-antitoxin system</keyword>
<accession>A0ABW4IFS6</accession>
<comment type="caution">
    <text evidence="2">The sequence shown here is derived from an EMBL/GenBank/DDBJ whole genome shotgun (WGS) entry which is preliminary data.</text>
</comment>
<evidence type="ECO:0000313" key="3">
    <source>
        <dbReference type="Proteomes" id="UP001597118"/>
    </source>
</evidence>
<dbReference type="Gene3D" id="3.30.2310.20">
    <property type="entry name" value="RelE-like"/>
    <property type="match status" value="1"/>
</dbReference>
<gene>
    <name evidence="2" type="ORF">ACFSAH_15685</name>
</gene>
<dbReference type="Proteomes" id="UP001597118">
    <property type="component" value="Unassembled WGS sequence"/>
</dbReference>
<reference evidence="3" key="1">
    <citation type="journal article" date="2019" name="Int. J. Syst. Evol. Microbiol.">
        <title>The Global Catalogue of Microorganisms (GCM) 10K type strain sequencing project: providing services to taxonomists for standard genome sequencing and annotation.</title>
        <authorList>
            <consortium name="The Broad Institute Genomics Platform"/>
            <consortium name="The Broad Institute Genome Sequencing Center for Infectious Disease"/>
            <person name="Wu L."/>
            <person name="Ma J."/>
        </authorList>
    </citation>
    <scope>NUCLEOTIDE SEQUENCE [LARGE SCALE GENOMIC DNA]</scope>
    <source>
        <strain evidence="3">CCUG 53762</strain>
    </source>
</reference>
<proteinExistence type="predicted"/>
<evidence type="ECO:0000313" key="2">
    <source>
        <dbReference type="EMBL" id="MFD1631317.1"/>
    </source>
</evidence>